<dbReference type="Proteomes" id="UP000228775">
    <property type="component" value="Unassembled WGS sequence"/>
</dbReference>
<feature type="transmembrane region" description="Helical" evidence="2">
    <location>
        <begin position="12"/>
        <end position="29"/>
    </location>
</feature>
<dbReference type="EMBL" id="PEVY01000082">
    <property type="protein sequence ID" value="PIU74854.1"/>
    <property type="molecule type" value="Genomic_DNA"/>
</dbReference>
<dbReference type="PANTHER" id="PTHR30576">
    <property type="entry name" value="COLANIC BIOSYNTHESIS UDP-GLUCOSE LIPID CARRIER TRANSFERASE"/>
    <property type="match status" value="1"/>
</dbReference>
<evidence type="ECO:0000313" key="5">
    <source>
        <dbReference type="Proteomes" id="UP000228775"/>
    </source>
</evidence>
<protein>
    <recommendedName>
        <fullName evidence="3">Bacterial sugar transferase domain-containing protein</fullName>
    </recommendedName>
</protein>
<dbReference type="PANTHER" id="PTHR30576:SF20">
    <property type="entry name" value="QUINOVOSAMINEPHOSPHOTRANSFERAE-RELATED"/>
    <property type="match status" value="1"/>
</dbReference>
<feature type="domain" description="Bacterial sugar transferase" evidence="3">
    <location>
        <begin position="3"/>
        <end position="196"/>
    </location>
</feature>
<evidence type="ECO:0000313" key="4">
    <source>
        <dbReference type="EMBL" id="PIU74854.1"/>
    </source>
</evidence>
<evidence type="ECO:0000259" key="3">
    <source>
        <dbReference type="Pfam" id="PF02397"/>
    </source>
</evidence>
<accession>A0A2M7AW38</accession>
<sequence>MIKRLFDITFSFLGLIFLLPVFIVISFLIKFDSAGPVFYRGIRVGQQNRHFKIYKFRTMITSAEKVGGPSTANDDRRVTHCGRYLRKYKFDELPQLINVFKGEMSFVGPRPEVPQYVGLLAKKERTAILSVRPGITDYASLWNSDEGSVLAGSPNPEKTYLEKIRPRKIKLQLKYVRHHSLLIDIKIILKTLKTVLLSLRGSRTQ</sequence>
<name>A0A2M7AW38_9BACT</name>
<dbReference type="Pfam" id="PF02397">
    <property type="entry name" value="Bac_transf"/>
    <property type="match status" value="1"/>
</dbReference>
<proteinExistence type="inferred from homology"/>
<gene>
    <name evidence="4" type="ORF">COS76_03930</name>
</gene>
<dbReference type="InterPro" id="IPR003362">
    <property type="entry name" value="Bact_transf"/>
</dbReference>
<keyword evidence="2" id="KW-0472">Membrane</keyword>
<keyword evidence="2" id="KW-0812">Transmembrane</keyword>
<evidence type="ECO:0000256" key="2">
    <source>
        <dbReference type="SAM" id="Phobius"/>
    </source>
</evidence>
<keyword evidence="2" id="KW-1133">Transmembrane helix</keyword>
<organism evidence="4 5">
    <name type="scientific">Candidatus Portnoybacteria bacterium CG06_land_8_20_14_3_00_39_12</name>
    <dbReference type="NCBI Taxonomy" id="1974809"/>
    <lineage>
        <taxon>Bacteria</taxon>
        <taxon>Candidatus Portnoyibacteriota</taxon>
    </lineage>
</organism>
<comment type="caution">
    <text evidence="4">The sequence shown here is derived from an EMBL/GenBank/DDBJ whole genome shotgun (WGS) entry which is preliminary data.</text>
</comment>
<reference evidence="5" key="1">
    <citation type="submission" date="2017-09" db="EMBL/GenBank/DDBJ databases">
        <title>Depth-based differentiation of microbial function through sediment-hosted aquifers and enrichment of novel symbionts in the deep terrestrial subsurface.</title>
        <authorList>
            <person name="Probst A.J."/>
            <person name="Ladd B."/>
            <person name="Jarett J.K."/>
            <person name="Geller-Mcgrath D.E."/>
            <person name="Sieber C.M.K."/>
            <person name="Emerson J.B."/>
            <person name="Anantharaman K."/>
            <person name="Thomas B.C."/>
            <person name="Malmstrom R."/>
            <person name="Stieglmeier M."/>
            <person name="Klingl A."/>
            <person name="Woyke T."/>
            <person name="Ryan C.M."/>
            <person name="Banfield J.F."/>
        </authorList>
    </citation>
    <scope>NUCLEOTIDE SEQUENCE [LARGE SCALE GENOMIC DNA]</scope>
</reference>
<dbReference type="AlphaFoldDB" id="A0A2M7AW38"/>
<evidence type="ECO:0000256" key="1">
    <source>
        <dbReference type="ARBA" id="ARBA00006464"/>
    </source>
</evidence>
<comment type="similarity">
    <text evidence="1">Belongs to the bacterial sugar transferase family.</text>
</comment>
<dbReference type="GO" id="GO:0016780">
    <property type="term" value="F:phosphotransferase activity, for other substituted phosphate groups"/>
    <property type="evidence" value="ECO:0007669"/>
    <property type="project" value="TreeGrafter"/>
</dbReference>